<evidence type="ECO:0000256" key="1">
    <source>
        <dbReference type="SAM" id="MobiDB-lite"/>
    </source>
</evidence>
<dbReference type="EMBL" id="KN847477">
    <property type="protein sequence ID" value="KIX06402.1"/>
    <property type="molecule type" value="Genomic_DNA"/>
</dbReference>
<evidence type="ECO:0000313" key="2">
    <source>
        <dbReference type="EMBL" id="KIX06402.1"/>
    </source>
</evidence>
<keyword evidence="3" id="KW-1185">Reference proteome</keyword>
<name>A0A0D2FW63_9EURO</name>
<evidence type="ECO:0000313" key="3">
    <source>
        <dbReference type="Proteomes" id="UP000053617"/>
    </source>
</evidence>
<organism evidence="2 3">
    <name type="scientific">Rhinocladiella mackenziei CBS 650.93</name>
    <dbReference type="NCBI Taxonomy" id="1442369"/>
    <lineage>
        <taxon>Eukaryota</taxon>
        <taxon>Fungi</taxon>
        <taxon>Dikarya</taxon>
        <taxon>Ascomycota</taxon>
        <taxon>Pezizomycotina</taxon>
        <taxon>Eurotiomycetes</taxon>
        <taxon>Chaetothyriomycetidae</taxon>
        <taxon>Chaetothyriales</taxon>
        <taxon>Herpotrichiellaceae</taxon>
        <taxon>Rhinocladiella</taxon>
    </lineage>
</organism>
<sequence length="82" mass="8690">MGVTPRLTPRMSYIWRENWTKSAASIDLAKSPAANSEAMYLGDVSGTQQIKLWKTRKLVPGEDGDAGSGDDPVPTGGPLGAD</sequence>
<proteinExistence type="predicted"/>
<dbReference type="GeneID" id="25292449"/>
<dbReference type="RefSeq" id="XP_013273538.1">
    <property type="nucleotide sequence ID" value="XM_013418084.1"/>
</dbReference>
<dbReference type="Proteomes" id="UP000053617">
    <property type="component" value="Unassembled WGS sequence"/>
</dbReference>
<feature type="region of interest" description="Disordered" evidence="1">
    <location>
        <begin position="59"/>
        <end position="82"/>
    </location>
</feature>
<gene>
    <name evidence="2" type="ORF">Z518_04378</name>
</gene>
<dbReference type="HOGENOM" id="CLU_2559543_0_0_1"/>
<reference evidence="2 3" key="1">
    <citation type="submission" date="2015-01" db="EMBL/GenBank/DDBJ databases">
        <title>The Genome Sequence of Rhinocladiella mackenzie CBS 650.93.</title>
        <authorList>
            <consortium name="The Broad Institute Genomics Platform"/>
            <person name="Cuomo C."/>
            <person name="de Hoog S."/>
            <person name="Gorbushina A."/>
            <person name="Stielow B."/>
            <person name="Teixiera M."/>
            <person name="Abouelleil A."/>
            <person name="Chapman S.B."/>
            <person name="Priest M."/>
            <person name="Young S.K."/>
            <person name="Wortman J."/>
            <person name="Nusbaum C."/>
            <person name="Birren B."/>
        </authorList>
    </citation>
    <scope>NUCLEOTIDE SEQUENCE [LARGE SCALE GENOMIC DNA]</scope>
    <source>
        <strain evidence="2 3">CBS 650.93</strain>
    </source>
</reference>
<dbReference type="VEuPathDB" id="FungiDB:Z518_04378"/>
<dbReference type="AlphaFoldDB" id="A0A0D2FW63"/>
<protein>
    <submittedName>
        <fullName evidence="2">Uncharacterized protein</fullName>
    </submittedName>
</protein>
<accession>A0A0D2FW63</accession>